<feature type="non-terminal residue" evidence="2">
    <location>
        <position position="285"/>
    </location>
</feature>
<keyword evidence="1" id="KW-0472">Membrane</keyword>
<feature type="non-terminal residue" evidence="2">
    <location>
        <position position="1"/>
    </location>
</feature>
<feature type="transmembrane region" description="Helical" evidence="1">
    <location>
        <begin position="160"/>
        <end position="182"/>
    </location>
</feature>
<keyword evidence="1" id="KW-1133">Transmembrane helix</keyword>
<feature type="transmembrane region" description="Helical" evidence="1">
    <location>
        <begin position="245"/>
        <end position="265"/>
    </location>
</feature>
<reference evidence="2" key="1">
    <citation type="submission" date="2018-05" db="EMBL/GenBank/DDBJ databases">
        <authorList>
            <person name="Lanie J.A."/>
            <person name="Ng W.-L."/>
            <person name="Kazmierczak K.M."/>
            <person name="Andrzejewski T.M."/>
            <person name="Davidsen T.M."/>
            <person name="Wayne K.J."/>
            <person name="Tettelin H."/>
            <person name="Glass J.I."/>
            <person name="Rusch D."/>
            <person name="Podicherti R."/>
            <person name="Tsui H.-C.T."/>
            <person name="Winkler M.E."/>
        </authorList>
    </citation>
    <scope>NUCLEOTIDE SEQUENCE</scope>
</reference>
<name>A0A382VDM1_9ZZZZ</name>
<feature type="transmembrane region" description="Helical" evidence="1">
    <location>
        <begin position="194"/>
        <end position="210"/>
    </location>
</feature>
<evidence type="ECO:0000313" key="2">
    <source>
        <dbReference type="EMBL" id="SVD44662.1"/>
    </source>
</evidence>
<organism evidence="2">
    <name type="scientific">marine metagenome</name>
    <dbReference type="NCBI Taxonomy" id="408172"/>
    <lineage>
        <taxon>unclassified sequences</taxon>
        <taxon>metagenomes</taxon>
        <taxon>ecological metagenomes</taxon>
    </lineage>
</organism>
<dbReference type="EMBL" id="UINC01151198">
    <property type="protein sequence ID" value="SVD44662.1"/>
    <property type="molecule type" value="Genomic_DNA"/>
</dbReference>
<evidence type="ECO:0000256" key="1">
    <source>
        <dbReference type="SAM" id="Phobius"/>
    </source>
</evidence>
<gene>
    <name evidence="2" type="ORF">METZ01_LOCUS397516</name>
</gene>
<sequence>DESQSYGYGVYRWFVSDRWRLVYEHDEAGRPMTGDLEELKSLVREGRTLQVGIRQLFGLVDDRTDGPDHISYVSTMQPVIRDDHVESNCDLVVIGAPTWPITWKDGLHISTMLPSTTGQIICFAAEPGNLPFTHLVRRRGMCWMVAERGWGVLMDWLRYLLLYGPEFAPIASVAAAAVLLTLTQPEGLIPETSRRRWFAVGTLVFIVLAWRPITEGTFFVLCMVGALPWLYWFTRTHGHQRLNSFRDWVIVLGAVVTLVGSQVFLHEVDYMRVSAGETSIRALHS</sequence>
<protein>
    <submittedName>
        <fullName evidence="2">Uncharacterized protein</fullName>
    </submittedName>
</protein>
<keyword evidence="1" id="KW-0812">Transmembrane</keyword>
<proteinExistence type="predicted"/>
<accession>A0A382VDM1</accession>
<feature type="transmembrane region" description="Helical" evidence="1">
    <location>
        <begin position="216"/>
        <end position="233"/>
    </location>
</feature>
<dbReference type="AlphaFoldDB" id="A0A382VDM1"/>